<reference evidence="1 2" key="1">
    <citation type="submission" date="2015-03" db="EMBL/GenBank/DDBJ databases">
        <authorList>
            <consortium name="Pathogen Informatics"/>
            <person name="Murphy D."/>
        </authorList>
    </citation>
    <scope>NUCLEOTIDE SEQUENCE [LARGE SCALE GENOMIC DNA]</scope>
    <source>
        <strain evidence="2">type strain: CIP110231</strain>
    </source>
</reference>
<dbReference type="Proteomes" id="UP000040578">
    <property type="component" value="Unassembled WGS sequence"/>
</dbReference>
<dbReference type="Gene3D" id="2.60.40.10">
    <property type="entry name" value="Immunoglobulins"/>
    <property type="match status" value="1"/>
</dbReference>
<gene>
    <name evidence="1" type="ORF">ERS137967_03163</name>
</gene>
<dbReference type="RefSeq" id="WP_235786946.1">
    <property type="nucleotide sequence ID" value="NZ_CPYD01000013.1"/>
</dbReference>
<sequence>MARRLTMTANDSLLPLLLSSMLITLPLETISAIDLRPHIVKVEAEETHIEVINTGENTQYVAIELYRLNNPGVPPEQESLTPLGTIAQPLLFAAPMKLTLGANQSGKITLKALGQPNKEQVYRLSIMPKQILKTQGESGSVIGVQIAYMGLIRHLPQKPESRWQHRCDAEGVTLYNRGNIRQRWRNLSPNIDFNLYPNQQRQLKGREVTAIVDGQSVTLPCKRGGE</sequence>
<accession>A0ABM9SLF5</accession>
<comment type="caution">
    <text evidence="1">The sequence shown here is derived from an EMBL/GenBank/DDBJ whole genome shotgun (WGS) entry which is preliminary data.</text>
</comment>
<protein>
    <submittedName>
        <fullName evidence="1">Alpha-related fimbriae chaperone 2</fullName>
    </submittedName>
</protein>
<keyword evidence="2" id="KW-1185">Reference proteome</keyword>
<name>A0ABM9SLF5_9GAMM</name>
<proteinExistence type="predicted"/>
<organism evidence="1 2">
    <name type="scientific">Yersinia nurmii</name>
    <dbReference type="NCBI Taxonomy" id="685706"/>
    <lineage>
        <taxon>Bacteria</taxon>
        <taxon>Pseudomonadati</taxon>
        <taxon>Pseudomonadota</taxon>
        <taxon>Gammaproteobacteria</taxon>
        <taxon>Enterobacterales</taxon>
        <taxon>Yersiniaceae</taxon>
        <taxon>Yersinia</taxon>
    </lineage>
</organism>
<dbReference type="EMBL" id="CPYD01000013">
    <property type="protein sequence ID" value="CNF03423.1"/>
    <property type="molecule type" value="Genomic_DNA"/>
</dbReference>
<evidence type="ECO:0000313" key="1">
    <source>
        <dbReference type="EMBL" id="CNF03423.1"/>
    </source>
</evidence>
<dbReference type="InterPro" id="IPR013783">
    <property type="entry name" value="Ig-like_fold"/>
</dbReference>
<evidence type="ECO:0000313" key="2">
    <source>
        <dbReference type="Proteomes" id="UP000040578"/>
    </source>
</evidence>